<keyword evidence="3" id="KW-1185">Reference proteome</keyword>
<feature type="compositionally biased region" description="Acidic residues" evidence="1">
    <location>
        <begin position="529"/>
        <end position="541"/>
    </location>
</feature>
<reference evidence="2" key="2">
    <citation type="submission" date="2023-05" db="EMBL/GenBank/DDBJ databases">
        <authorList>
            <consortium name="Lawrence Berkeley National Laboratory"/>
            <person name="Steindorff A."/>
            <person name="Hensen N."/>
            <person name="Bonometti L."/>
            <person name="Westerberg I."/>
            <person name="Brannstrom I.O."/>
            <person name="Guillou S."/>
            <person name="Cros-Aarteil S."/>
            <person name="Calhoun S."/>
            <person name="Haridas S."/>
            <person name="Kuo A."/>
            <person name="Mondo S."/>
            <person name="Pangilinan J."/>
            <person name="Riley R."/>
            <person name="Labutti K."/>
            <person name="Andreopoulos B."/>
            <person name="Lipzen A."/>
            <person name="Chen C."/>
            <person name="Yanf M."/>
            <person name="Daum C."/>
            <person name="Ng V."/>
            <person name="Clum A."/>
            <person name="Ohm R."/>
            <person name="Martin F."/>
            <person name="Silar P."/>
            <person name="Natvig D."/>
            <person name="Lalanne C."/>
            <person name="Gautier V."/>
            <person name="Ament-Velasquez S.L."/>
            <person name="Kruys A."/>
            <person name="Hutchinson M.I."/>
            <person name="Powell A.J."/>
            <person name="Barry K."/>
            <person name="Miller A.N."/>
            <person name="Grigoriev I.V."/>
            <person name="Debuchy R."/>
            <person name="Gladieux P."/>
            <person name="Thoren M.H."/>
            <person name="Johannesson H."/>
        </authorList>
    </citation>
    <scope>NUCLEOTIDE SEQUENCE</scope>
    <source>
        <strain evidence="2">PSN309</strain>
    </source>
</reference>
<sequence>MPPQTRSRTGGKAPPSRVYEATPAAHQVTFPPRQRIVRTYGRHSLPPPRSLADRFRQQTLTQVGNFQPSPSAELELGDDGDEDEDEEQTKMPAPKSKSASKAKPKPKAKAKQEPKSKRRKTMGDAPNSSSFHTQTITQLLSWTDKVEKAEKDEELRINDSQEQGDAEDEAGYDPRVWDFDFVETPELPSLKKKEVPKKKATKAAQPPSMPPPPQTPSKRILEIPSSQPTPFTPLLGYSPIGPARSPLKDKSTNTNAPAPTIESSSKRPRNLIIQDSFSPGGGLVSSSSLAELSSEQERSSQKRKREPLAEIPLESLDLGRHTSEVGETTPTPGVSKIEDREIPDSDDDLTSIHSTPFATPHKLAVSTEDPGSGSQAGVADTPSVGEQATPVGNAPTEQSVPSSSNASNKENATPTPKVRNSQKLASQRMSSQRASSQRISKFSSRKVSSPRPLSRSRSVQKLASHIQASDVISREEAAETAQADKSSSPLSELEERLITSEEVETTVETAVGSTVKTVQEVRSSSPLSELDDDLTASENSEDERSGTPTPTGPQTKSLHQIKDENAVIVLSSSPSLPRLPQANDSTAKVLTPILKRGRDHGSSVTQTAKRRTKDGTPIHHSSTDFSGDVPSTPTPARAKRVQFQKPPPPTADDDEEEEVYKETPQKAHKKPSPLTQRHTQAGSPFYSQGWESQRLPLDVIRSLGPQTDRSDIVIHIDSGMVRQVINGIQRHMFHKYKLPTQVARVWMYTSLPVEQVKYMAQLGPAQSPGEIDDHTEANKEFNSGTSEFKYAYEVIQGYQLNDPVLKDEMHVRAGIKAPPAKWHYLAPFHVGNLCGNLRRALFNEWEHESLRDGLQEEVPAAERPGSLTISQENNLLENQLHSDIVQQTKRSQHVAEPQEEDIDDDEVIPESPGQPVLPRKPTPKTTPRATEPEFARPSTSRSSQRIRSQQQRMEQMRSTPPTVRRTTTTTTTTTATVTAAAAAHFVRPSQATTASDISQDSSPFPSPSKSLAQASVPRPTMPAPSSDWSLPELDDEMANDDSLQLPQNMGSSSQAYLLGPDSLLADSEHVRAPPEIIFDSEDDE</sequence>
<feature type="region of interest" description="Disordered" evidence="1">
    <location>
        <begin position="886"/>
        <end position="974"/>
    </location>
</feature>
<evidence type="ECO:0000313" key="3">
    <source>
        <dbReference type="Proteomes" id="UP001302126"/>
    </source>
</evidence>
<feature type="compositionally biased region" description="Basic and acidic residues" evidence="1">
    <location>
        <begin position="144"/>
        <end position="159"/>
    </location>
</feature>
<feature type="compositionally biased region" description="Polar residues" evidence="1">
    <location>
        <begin position="546"/>
        <end position="558"/>
    </location>
</feature>
<reference evidence="2" key="1">
    <citation type="journal article" date="2023" name="Mol. Phylogenet. Evol.">
        <title>Genome-scale phylogeny and comparative genomics of the fungal order Sordariales.</title>
        <authorList>
            <person name="Hensen N."/>
            <person name="Bonometti L."/>
            <person name="Westerberg I."/>
            <person name="Brannstrom I.O."/>
            <person name="Guillou S."/>
            <person name="Cros-Aarteil S."/>
            <person name="Calhoun S."/>
            <person name="Haridas S."/>
            <person name="Kuo A."/>
            <person name="Mondo S."/>
            <person name="Pangilinan J."/>
            <person name="Riley R."/>
            <person name="LaButti K."/>
            <person name="Andreopoulos B."/>
            <person name="Lipzen A."/>
            <person name="Chen C."/>
            <person name="Yan M."/>
            <person name="Daum C."/>
            <person name="Ng V."/>
            <person name="Clum A."/>
            <person name="Steindorff A."/>
            <person name="Ohm R.A."/>
            <person name="Martin F."/>
            <person name="Silar P."/>
            <person name="Natvig D.O."/>
            <person name="Lalanne C."/>
            <person name="Gautier V."/>
            <person name="Ament-Velasquez S.L."/>
            <person name="Kruys A."/>
            <person name="Hutchinson M.I."/>
            <person name="Powell A.J."/>
            <person name="Barry K."/>
            <person name="Miller A.N."/>
            <person name="Grigoriev I.V."/>
            <person name="Debuchy R."/>
            <person name="Gladieux P."/>
            <person name="Hiltunen Thoren M."/>
            <person name="Johannesson H."/>
        </authorList>
    </citation>
    <scope>NUCLEOTIDE SEQUENCE</scope>
    <source>
        <strain evidence="2">PSN309</strain>
    </source>
</reference>
<organism evidence="2 3">
    <name type="scientific">Podospora australis</name>
    <dbReference type="NCBI Taxonomy" id="1536484"/>
    <lineage>
        <taxon>Eukaryota</taxon>
        <taxon>Fungi</taxon>
        <taxon>Dikarya</taxon>
        <taxon>Ascomycota</taxon>
        <taxon>Pezizomycotina</taxon>
        <taxon>Sordariomycetes</taxon>
        <taxon>Sordariomycetidae</taxon>
        <taxon>Sordariales</taxon>
        <taxon>Podosporaceae</taxon>
        <taxon>Podospora</taxon>
    </lineage>
</organism>
<accession>A0AAN7ALB4</accession>
<dbReference type="Proteomes" id="UP001302126">
    <property type="component" value="Unassembled WGS sequence"/>
</dbReference>
<feature type="compositionally biased region" description="Polar residues" evidence="1">
    <location>
        <begin position="126"/>
        <end position="141"/>
    </location>
</feature>
<feature type="compositionally biased region" description="Acidic residues" evidence="1">
    <location>
        <begin position="75"/>
        <end position="87"/>
    </location>
</feature>
<feature type="compositionally biased region" description="Low complexity" evidence="1">
    <location>
        <begin position="570"/>
        <end position="580"/>
    </location>
</feature>
<proteinExistence type="predicted"/>
<feature type="compositionally biased region" description="Acidic residues" evidence="1">
    <location>
        <begin position="162"/>
        <end position="171"/>
    </location>
</feature>
<comment type="caution">
    <text evidence="2">The sequence shown here is derived from an EMBL/GenBank/DDBJ whole genome shotgun (WGS) entry which is preliminary data.</text>
</comment>
<feature type="compositionally biased region" description="Polar residues" evidence="1">
    <location>
        <begin position="57"/>
        <end position="70"/>
    </location>
</feature>
<feature type="compositionally biased region" description="Polar residues" evidence="1">
    <location>
        <begin position="395"/>
        <end position="425"/>
    </location>
</feature>
<feature type="compositionally biased region" description="Low complexity" evidence="1">
    <location>
        <begin position="284"/>
        <end position="293"/>
    </location>
</feature>
<name>A0AAN7ALB4_9PEZI</name>
<feature type="compositionally biased region" description="Polar residues" evidence="1">
    <location>
        <begin position="989"/>
        <end position="1013"/>
    </location>
</feature>
<evidence type="ECO:0000256" key="1">
    <source>
        <dbReference type="SAM" id="MobiDB-lite"/>
    </source>
</evidence>
<feature type="region of interest" description="Disordered" evidence="1">
    <location>
        <begin position="1"/>
        <end position="688"/>
    </location>
</feature>
<feature type="compositionally biased region" description="Acidic residues" evidence="1">
    <location>
        <begin position="897"/>
        <end position="908"/>
    </location>
</feature>
<feature type="compositionally biased region" description="Polar residues" evidence="1">
    <location>
        <begin position="1041"/>
        <end position="1055"/>
    </location>
</feature>
<evidence type="ECO:0000313" key="2">
    <source>
        <dbReference type="EMBL" id="KAK4190914.1"/>
    </source>
</evidence>
<dbReference type="AlphaFoldDB" id="A0AAN7ALB4"/>
<feature type="compositionally biased region" description="Low complexity" evidence="1">
    <location>
        <begin position="506"/>
        <end position="515"/>
    </location>
</feature>
<feature type="compositionally biased region" description="Polar residues" evidence="1">
    <location>
        <begin position="673"/>
        <end position="688"/>
    </location>
</feature>
<dbReference type="EMBL" id="MU864362">
    <property type="protein sequence ID" value="KAK4190914.1"/>
    <property type="molecule type" value="Genomic_DNA"/>
</dbReference>
<feature type="compositionally biased region" description="Basic residues" evidence="1">
    <location>
        <begin position="98"/>
        <end position="109"/>
    </location>
</feature>
<protein>
    <submittedName>
        <fullName evidence="2">Uncharacterized protein</fullName>
    </submittedName>
</protein>
<feature type="compositionally biased region" description="Low complexity" evidence="1">
    <location>
        <begin position="940"/>
        <end position="974"/>
    </location>
</feature>
<feature type="compositionally biased region" description="Polar residues" evidence="1">
    <location>
        <begin position="619"/>
        <end position="631"/>
    </location>
</feature>
<feature type="compositionally biased region" description="Polar residues" evidence="1">
    <location>
        <begin position="252"/>
        <end position="263"/>
    </location>
</feature>
<feature type="compositionally biased region" description="Low complexity" evidence="1">
    <location>
        <begin position="426"/>
        <end position="459"/>
    </location>
</feature>
<gene>
    <name evidence="2" type="ORF">QBC35DRAFT_488513</name>
</gene>
<feature type="region of interest" description="Disordered" evidence="1">
    <location>
        <begin position="987"/>
        <end position="1060"/>
    </location>
</feature>